<dbReference type="AlphaFoldDB" id="W7I9L0"/>
<organism evidence="2 3">
    <name type="scientific">Drechslerella stenobrocha 248</name>
    <dbReference type="NCBI Taxonomy" id="1043628"/>
    <lineage>
        <taxon>Eukaryota</taxon>
        <taxon>Fungi</taxon>
        <taxon>Dikarya</taxon>
        <taxon>Ascomycota</taxon>
        <taxon>Pezizomycotina</taxon>
        <taxon>Orbiliomycetes</taxon>
        <taxon>Orbiliales</taxon>
        <taxon>Orbiliaceae</taxon>
        <taxon>Drechslerella</taxon>
    </lineage>
</organism>
<name>W7I9L0_9PEZI</name>
<dbReference type="Proteomes" id="UP000024837">
    <property type="component" value="Unassembled WGS sequence"/>
</dbReference>
<evidence type="ECO:0000313" key="3">
    <source>
        <dbReference type="Proteomes" id="UP000024837"/>
    </source>
</evidence>
<dbReference type="OrthoDB" id="5358068at2759"/>
<gene>
    <name evidence="2" type="ORF">DRE_05057</name>
</gene>
<keyword evidence="3" id="KW-1185">Reference proteome</keyword>
<reference evidence="2 3" key="1">
    <citation type="submission" date="2013-05" db="EMBL/GenBank/DDBJ databases">
        <title>Drechslerella stenobrocha genome reveals carnivorous origination and mechanical trapping mechanism of predatory fungi.</title>
        <authorList>
            <person name="Liu X."/>
            <person name="Zhang W."/>
            <person name="Liu K."/>
        </authorList>
    </citation>
    <scope>NUCLEOTIDE SEQUENCE [LARGE SCALE GENOMIC DNA]</scope>
    <source>
        <strain evidence="2 3">248</strain>
    </source>
</reference>
<proteinExistence type="predicted"/>
<evidence type="ECO:0000256" key="1">
    <source>
        <dbReference type="SAM" id="MobiDB-lite"/>
    </source>
</evidence>
<dbReference type="HOGENOM" id="CLU_1875395_0_0_1"/>
<feature type="region of interest" description="Disordered" evidence="1">
    <location>
        <begin position="106"/>
        <end position="136"/>
    </location>
</feature>
<evidence type="ECO:0000313" key="2">
    <source>
        <dbReference type="EMBL" id="EWC45720.1"/>
    </source>
</evidence>
<feature type="compositionally biased region" description="Polar residues" evidence="1">
    <location>
        <begin position="40"/>
        <end position="53"/>
    </location>
</feature>
<dbReference type="EMBL" id="KI966424">
    <property type="protein sequence ID" value="EWC45720.1"/>
    <property type="molecule type" value="Genomic_DNA"/>
</dbReference>
<feature type="region of interest" description="Disordered" evidence="1">
    <location>
        <begin position="28"/>
        <end position="54"/>
    </location>
</feature>
<feature type="compositionally biased region" description="Polar residues" evidence="1">
    <location>
        <begin position="124"/>
        <end position="136"/>
    </location>
</feature>
<sequence>MSTFVRASKSALARATGPARALQARQMHVSGACPSPPRSQPLSEAGNYTSIYSSRPPIHRMQKFTPMQLTCNFQTTPSKLDSPILLIMPRMSESLREEIATVPRINPASSSKLLISTPHGDTAHITSPSGIATSSS</sequence>
<protein>
    <submittedName>
        <fullName evidence="2">Uncharacterized protein</fullName>
    </submittedName>
</protein>
<accession>W7I9L0</accession>